<keyword evidence="2" id="KW-0813">Transport</keyword>
<dbReference type="PANTHER" id="PTHR11537">
    <property type="entry name" value="VOLTAGE-GATED POTASSIUM CHANNEL"/>
    <property type="match status" value="1"/>
</dbReference>
<feature type="transmembrane region" description="Helical" evidence="13">
    <location>
        <begin position="334"/>
        <end position="356"/>
    </location>
</feature>
<feature type="region of interest" description="Disordered" evidence="12">
    <location>
        <begin position="575"/>
        <end position="617"/>
    </location>
</feature>
<keyword evidence="11" id="KW-0407">Ion channel</keyword>
<dbReference type="GO" id="GO:0008076">
    <property type="term" value="C:voltage-gated potassium channel complex"/>
    <property type="evidence" value="ECO:0007669"/>
    <property type="project" value="InterPro"/>
</dbReference>
<accession>A0A9W8LSB6</accession>
<evidence type="ECO:0000313" key="15">
    <source>
        <dbReference type="EMBL" id="KAJ2800130.1"/>
    </source>
</evidence>
<name>A0A9W8LSB6_9FUNG</name>
<evidence type="ECO:0000256" key="11">
    <source>
        <dbReference type="ARBA" id="ARBA00023303"/>
    </source>
</evidence>
<dbReference type="Proteomes" id="UP001140094">
    <property type="component" value="Unassembled WGS sequence"/>
</dbReference>
<dbReference type="InterPro" id="IPR005821">
    <property type="entry name" value="Ion_trans_dom"/>
</dbReference>
<feature type="compositionally biased region" description="Gly residues" evidence="12">
    <location>
        <begin position="1"/>
        <end position="10"/>
    </location>
</feature>
<evidence type="ECO:0000256" key="9">
    <source>
        <dbReference type="ARBA" id="ARBA00023065"/>
    </source>
</evidence>
<evidence type="ECO:0000256" key="7">
    <source>
        <dbReference type="ARBA" id="ARBA00022958"/>
    </source>
</evidence>
<keyword evidence="4 13" id="KW-0812">Transmembrane</keyword>
<feature type="compositionally biased region" description="Polar residues" evidence="12">
    <location>
        <begin position="126"/>
        <end position="141"/>
    </location>
</feature>
<keyword evidence="6" id="KW-0851">Voltage-gated channel</keyword>
<dbReference type="EMBL" id="JANBUO010001044">
    <property type="protein sequence ID" value="KAJ2800130.1"/>
    <property type="molecule type" value="Genomic_DNA"/>
</dbReference>
<evidence type="ECO:0000256" key="2">
    <source>
        <dbReference type="ARBA" id="ARBA00022448"/>
    </source>
</evidence>
<evidence type="ECO:0000256" key="6">
    <source>
        <dbReference type="ARBA" id="ARBA00022882"/>
    </source>
</evidence>
<keyword evidence="8 13" id="KW-1133">Transmembrane helix</keyword>
<comment type="caution">
    <text evidence="15">The sequence shown here is derived from an EMBL/GenBank/DDBJ whole genome shotgun (WGS) entry which is preliminary data.</text>
</comment>
<evidence type="ECO:0000313" key="16">
    <source>
        <dbReference type="Proteomes" id="UP001140094"/>
    </source>
</evidence>
<evidence type="ECO:0000256" key="10">
    <source>
        <dbReference type="ARBA" id="ARBA00023136"/>
    </source>
</evidence>
<dbReference type="InterPro" id="IPR027359">
    <property type="entry name" value="Volt_channel_dom_sf"/>
</dbReference>
<dbReference type="Gene3D" id="1.20.120.350">
    <property type="entry name" value="Voltage-gated potassium channels. Chain C"/>
    <property type="match status" value="1"/>
</dbReference>
<evidence type="ECO:0000256" key="5">
    <source>
        <dbReference type="ARBA" id="ARBA00022826"/>
    </source>
</evidence>
<dbReference type="InterPro" id="IPR028325">
    <property type="entry name" value="VG_K_chnl"/>
</dbReference>
<dbReference type="PANTHER" id="PTHR11537:SF254">
    <property type="entry name" value="POTASSIUM VOLTAGE-GATED CHANNEL PROTEIN SHAB"/>
    <property type="match status" value="1"/>
</dbReference>
<dbReference type="GO" id="GO:0001508">
    <property type="term" value="P:action potential"/>
    <property type="evidence" value="ECO:0007669"/>
    <property type="project" value="TreeGrafter"/>
</dbReference>
<feature type="region of interest" description="Disordered" evidence="12">
    <location>
        <begin position="444"/>
        <end position="509"/>
    </location>
</feature>
<keyword evidence="5" id="KW-0631">Potassium channel</keyword>
<feature type="transmembrane region" description="Helical" evidence="13">
    <location>
        <begin position="412"/>
        <end position="434"/>
    </location>
</feature>
<dbReference type="AlphaFoldDB" id="A0A9W8LSB6"/>
<feature type="domain" description="Ion transport" evidence="14">
    <location>
        <begin position="199"/>
        <end position="436"/>
    </location>
</feature>
<dbReference type="Gene3D" id="1.10.287.70">
    <property type="match status" value="1"/>
</dbReference>
<dbReference type="SUPFAM" id="SSF81324">
    <property type="entry name" value="Voltage-gated potassium channels"/>
    <property type="match status" value="1"/>
</dbReference>
<protein>
    <recommendedName>
        <fullName evidence="14">Ion transport domain-containing protein</fullName>
    </recommendedName>
</protein>
<feature type="transmembrane region" description="Helical" evidence="13">
    <location>
        <begin position="199"/>
        <end position="218"/>
    </location>
</feature>
<feature type="compositionally biased region" description="Low complexity" evidence="12">
    <location>
        <begin position="491"/>
        <end position="506"/>
    </location>
</feature>
<evidence type="ECO:0000256" key="12">
    <source>
        <dbReference type="SAM" id="MobiDB-lite"/>
    </source>
</evidence>
<evidence type="ECO:0000259" key="14">
    <source>
        <dbReference type="Pfam" id="PF00520"/>
    </source>
</evidence>
<feature type="region of interest" description="Disordered" evidence="12">
    <location>
        <begin position="106"/>
        <end position="141"/>
    </location>
</feature>
<gene>
    <name evidence="15" type="ORF">H4R20_004174</name>
</gene>
<evidence type="ECO:0000256" key="4">
    <source>
        <dbReference type="ARBA" id="ARBA00022692"/>
    </source>
</evidence>
<feature type="region of interest" description="Disordered" evidence="12">
    <location>
        <begin position="1"/>
        <end position="24"/>
    </location>
</feature>
<comment type="subcellular location">
    <subcellularLocation>
        <location evidence="1">Membrane</location>
        <topology evidence="1">Multi-pass membrane protein</topology>
    </subcellularLocation>
</comment>
<feature type="transmembrane region" description="Helical" evidence="13">
    <location>
        <begin position="230"/>
        <end position="252"/>
    </location>
</feature>
<dbReference type="PRINTS" id="PR00169">
    <property type="entry name" value="KCHANNEL"/>
</dbReference>
<feature type="compositionally biased region" description="Basic residues" evidence="12">
    <location>
        <begin position="471"/>
        <end position="490"/>
    </location>
</feature>
<keyword evidence="9" id="KW-0406">Ion transport</keyword>
<keyword evidence="3" id="KW-0633">Potassium transport</keyword>
<evidence type="ECO:0000256" key="3">
    <source>
        <dbReference type="ARBA" id="ARBA00022538"/>
    </source>
</evidence>
<dbReference type="OrthoDB" id="415460at2759"/>
<keyword evidence="16" id="KW-1185">Reference proteome</keyword>
<keyword evidence="10 13" id="KW-0472">Membrane</keyword>
<feature type="transmembrane region" description="Helical" evidence="13">
    <location>
        <begin position="267"/>
        <end position="286"/>
    </location>
</feature>
<dbReference type="FunFam" id="1.10.287.70:FF:000097">
    <property type="entry name" value="Potassium voltage-gated channel subfamily G member 3"/>
    <property type="match status" value="1"/>
</dbReference>
<keyword evidence="7" id="KW-0630">Potassium</keyword>
<evidence type="ECO:0000256" key="13">
    <source>
        <dbReference type="SAM" id="Phobius"/>
    </source>
</evidence>
<proteinExistence type="predicted"/>
<sequence length="674" mass="73724">MNRGAAGGETAGRDSGGFAEATFDTYGGASTSSNRYARQHMAASAAQSPLYAPRFPIAAEHRRGVSGVVGGSGTEYAALPLSSPADSAVVDLSATRRAEPLKALPTALQPERLSGSGDVEKPASGATDQAPAQTEAVNTTAVEDSEQWYRAQIDYVRTQVEQMDNVEMQRGQEAKSIRTAWKRRLFLLFEDPASSPSAFVINVIVTFMIIFSAVLTTVETIPALRKGREQLWLGFEVAIVAIFTVEFVLRFLGHTDTWRQAWRHTKSAITIIDALAIFPFYVEVILRRDTSYEFRFTILRIFRLLRVFSAFKYSSLLQLSIEVMIVAIKRSADALLAFLVFVTLTVLLFSTLMYFAERGVWDVEREAFLTASGEYSKFSSIPASAYYAIVTLTTTGFGDMVPTTVIGKLVSFPMMIAGILLIALPSIIVGRNFTQVWEAARKLRGPRAHRRSEQSDQDDEISDVASESRRSRLTLRRRRRSRRTLRRPRRSGSISSFESASSQPARSVREAAGGYVHVSGGQDAAENTTAAYPHSADPLDALARKDSIEMQRLATRPQPGSDGYAHVETLYSDDARHDASDDAGGSGRMSFRNEGTSAWRSPRLSSKGKARAPSVSHADDVAVSRLEWNALNAELASLRSAFESNHQLLRAVAASLSISAAPPPTGAASDEPRI</sequence>
<evidence type="ECO:0000256" key="1">
    <source>
        <dbReference type="ARBA" id="ARBA00004141"/>
    </source>
</evidence>
<dbReference type="GO" id="GO:0005249">
    <property type="term" value="F:voltage-gated potassium channel activity"/>
    <property type="evidence" value="ECO:0007669"/>
    <property type="project" value="InterPro"/>
</dbReference>
<reference evidence="15" key="1">
    <citation type="submission" date="2022-07" db="EMBL/GenBank/DDBJ databases">
        <title>Phylogenomic reconstructions and comparative analyses of Kickxellomycotina fungi.</title>
        <authorList>
            <person name="Reynolds N.K."/>
            <person name="Stajich J.E."/>
            <person name="Barry K."/>
            <person name="Grigoriev I.V."/>
            <person name="Crous P."/>
            <person name="Smith M.E."/>
        </authorList>
    </citation>
    <scope>NUCLEOTIDE SEQUENCE</scope>
    <source>
        <strain evidence="15">NRRL 1565</strain>
    </source>
</reference>
<evidence type="ECO:0000256" key="8">
    <source>
        <dbReference type="ARBA" id="ARBA00022989"/>
    </source>
</evidence>
<dbReference type="Pfam" id="PF00520">
    <property type="entry name" value="Ion_trans"/>
    <property type="match status" value="1"/>
</dbReference>
<organism evidence="15 16">
    <name type="scientific">Coemansia guatemalensis</name>
    <dbReference type="NCBI Taxonomy" id="2761395"/>
    <lineage>
        <taxon>Eukaryota</taxon>
        <taxon>Fungi</taxon>
        <taxon>Fungi incertae sedis</taxon>
        <taxon>Zoopagomycota</taxon>
        <taxon>Kickxellomycotina</taxon>
        <taxon>Kickxellomycetes</taxon>
        <taxon>Kickxellales</taxon>
        <taxon>Kickxellaceae</taxon>
        <taxon>Coemansia</taxon>
    </lineage>
</organism>